<reference evidence="8" key="1">
    <citation type="submission" date="2023-07" db="EMBL/GenBank/DDBJ databases">
        <title>30 novel species of actinomycetes from the DSMZ collection.</title>
        <authorList>
            <person name="Nouioui I."/>
        </authorList>
    </citation>
    <scope>NUCLEOTIDE SEQUENCE [LARGE SCALE GENOMIC DNA]</scope>
    <source>
        <strain evidence="8">DSM 41979</strain>
    </source>
</reference>
<keyword evidence="8" id="KW-1185">Reference proteome</keyword>
<proteinExistence type="predicted"/>
<name>A0ABU2QTD9_9ACTN</name>
<comment type="subcellular location">
    <subcellularLocation>
        <location evidence="1">Cell membrane</location>
        <topology evidence="1">Multi-pass membrane protein</topology>
    </subcellularLocation>
</comment>
<dbReference type="InterPro" id="IPR045621">
    <property type="entry name" value="BPD_transp_1_N"/>
</dbReference>
<dbReference type="EMBL" id="JAVRET010000002">
    <property type="protein sequence ID" value="MDT0407696.1"/>
    <property type="molecule type" value="Genomic_DNA"/>
</dbReference>
<feature type="region of interest" description="Disordered" evidence="4">
    <location>
        <begin position="86"/>
        <end position="205"/>
    </location>
</feature>
<evidence type="ECO:0000256" key="2">
    <source>
        <dbReference type="ARBA" id="ARBA00022448"/>
    </source>
</evidence>
<evidence type="ECO:0000313" key="8">
    <source>
        <dbReference type="Proteomes" id="UP001183610"/>
    </source>
</evidence>
<comment type="caution">
    <text evidence="7">The sequence shown here is derived from an EMBL/GenBank/DDBJ whole genome shotgun (WGS) entry which is preliminary data.</text>
</comment>
<organism evidence="7 8">
    <name type="scientific">Streptomyces evansiae</name>
    <dbReference type="NCBI Taxonomy" id="3075535"/>
    <lineage>
        <taxon>Bacteria</taxon>
        <taxon>Bacillati</taxon>
        <taxon>Actinomycetota</taxon>
        <taxon>Actinomycetes</taxon>
        <taxon>Kitasatosporales</taxon>
        <taxon>Streptomycetaceae</taxon>
        <taxon>Streptomyces</taxon>
    </lineage>
</organism>
<dbReference type="RefSeq" id="WP_234009530.1">
    <property type="nucleotide sequence ID" value="NZ_JAVRET010000002.1"/>
</dbReference>
<protein>
    <recommendedName>
        <fullName evidence="6">ABC transporter type 1 GsiC-like N-terminal domain-containing protein</fullName>
    </recommendedName>
</protein>
<sequence>MSFPVFLARRAAWAAVVLVLVTGLVFAATAALPGDAVSAVAGADASPAERAAVRHALGLDRPVAERYAAWAGKAVRGDLGTGLVGHRPVGEAGVRRGDDVGRGHGLHGAPGGRRERGCGDAAREGGGAGSGEDDPQRGIGEQGREEGAQLRPPGLDAFGHPPPQARLLPDLAARVRGAGRRGGQVAGLGGGRHAYSLGRGAQAAA</sequence>
<dbReference type="Proteomes" id="UP001183610">
    <property type="component" value="Unassembled WGS sequence"/>
</dbReference>
<feature type="compositionally biased region" description="Basic and acidic residues" evidence="4">
    <location>
        <begin position="93"/>
        <end position="102"/>
    </location>
</feature>
<accession>A0ABU2QTD9</accession>
<evidence type="ECO:0000259" key="6">
    <source>
        <dbReference type="Pfam" id="PF19300"/>
    </source>
</evidence>
<evidence type="ECO:0000256" key="1">
    <source>
        <dbReference type="ARBA" id="ARBA00004651"/>
    </source>
</evidence>
<evidence type="ECO:0000256" key="5">
    <source>
        <dbReference type="SAM" id="SignalP"/>
    </source>
</evidence>
<evidence type="ECO:0000256" key="3">
    <source>
        <dbReference type="ARBA" id="ARBA00022475"/>
    </source>
</evidence>
<feature type="domain" description="ABC transporter type 1 GsiC-like N-terminal" evidence="6">
    <location>
        <begin position="6"/>
        <end position="76"/>
    </location>
</feature>
<feature type="compositionally biased region" description="Gly residues" evidence="4">
    <location>
        <begin position="180"/>
        <end position="192"/>
    </location>
</feature>
<keyword evidence="2" id="KW-0813">Transport</keyword>
<evidence type="ECO:0000313" key="7">
    <source>
        <dbReference type="EMBL" id="MDT0407696.1"/>
    </source>
</evidence>
<feature type="compositionally biased region" description="Basic and acidic residues" evidence="4">
    <location>
        <begin position="112"/>
        <end position="123"/>
    </location>
</feature>
<feature type="signal peptide" evidence="5">
    <location>
        <begin position="1"/>
        <end position="27"/>
    </location>
</feature>
<dbReference type="PANTHER" id="PTHR43163:SF3">
    <property type="entry name" value="PEPTIDE ABC TRANSPORTER PERMEASE PROTEIN"/>
    <property type="match status" value="1"/>
</dbReference>
<dbReference type="Pfam" id="PF19300">
    <property type="entry name" value="BPD_transp_1_N"/>
    <property type="match status" value="1"/>
</dbReference>
<dbReference type="PANTHER" id="PTHR43163">
    <property type="entry name" value="DIPEPTIDE TRANSPORT SYSTEM PERMEASE PROTEIN DPPB-RELATED"/>
    <property type="match status" value="1"/>
</dbReference>
<keyword evidence="3" id="KW-1003">Cell membrane</keyword>
<evidence type="ECO:0000256" key="4">
    <source>
        <dbReference type="SAM" id="MobiDB-lite"/>
    </source>
</evidence>
<feature type="chain" id="PRO_5045960812" description="ABC transporter type 1 GsiC-like N-terminal domain-containing protein" evidence="5">
    <location>
        <begin position="28"/>
        <end position="205"/>
    </location>
</feature>
<keyword evidence="3" id="KW-0472">Membrane</keyword>
<keyword evidence="5" id="KW-0732">Signal</keyword>
<gene>
    <name evidence="7" type="ORF">RM698_01330</name>
</gene>